<dbReference type="EnsemblBacteria" id="ABM80922">
    <property type="protein sequence ID" value="ABM80922"/>
    <property type="gene ID" value="Hbut_1079"/>
</dbReference>
<dbReference type="eggNOG" id="arCOG04124">
    <property type="taxonomic scope" value="Archaea"/>
</dbReference>
<dbReference type="KEGG" id="hbu:Hbut_1079"/>
<dbReference type="STRING" id="415426.Hbut_1079"/>
<dbReference type="SUPFAM" id="SSF158997">
    <property type="entry name" value="Trm112p-like"/>
    <property type="match status" value="1"/>
</dbReference>
<evidence type="ECO:0000313" key="1">
    <source>
        <dbReference type="EMBL" id="ABM80922.1"/>
    </source>
</evidence>
<dbReference type="EMBL" id="CP000493">
    <property type="protein sequence ID" value="ABM80922.1"/>
    <property type="molecule type" value="Genomic_DNA"/>
</dbReference>
<keyword evidence="2" id="KW-1185">Reference proteome</keyword>
<reference evidence="1 2" key="1">
    <citation type="journal article" date="2007" name="Archaea">
        <title>The genome of Hyperthermus butylicus: a sulfur-reducing, peptide fermenting, neutrophilic Crenarchaeote growing up to 108 degrees C.</title>
        <authorList>
            <person name="Brugger K."/>
            <person name="Chen L."/>
            <person name="Stark M."/>
            <person name="Zibat A."/>
            <person name="Redder P."/>
            <person name="Ruepp A."/>
            <person name="Awayez M."/>
            <person name="She Q."/>
            <person name="Garrett R.A."/>
            <person name="Klenk H.P."/>
        </authorList>
    </citation>
    <scope>NUCLEOTIDE SEQUENCE [LARGE SCALE GENOMIC DNA]</scope>
    <source>
        <strain evidence="2">DSM 5456 / JCM 9403 / PLM1-5</strain>
    </source>
</reference>
<dbReference type="RefSeq" id="WP_011822240.1">
    <property type="nucleotide sequence ID" value="NC_008818.1"/>
</dbReference>
<dbReference type="GeneID" id="4781555"/>
<dbReference type="InterPro" id="IPR005651">
    <property type="entry name" value="Trm112-like"/>
</dbReference>
<dbReference type="Proteomes" id="UP000002593">
    <property type="component" value="Chromosome"/>
</dbReference>
<dbReference type="AlphaFoldDB" id="A2BLR1"/>
<dbReference type="Gene3D" id="2.20.25.10">
    <property type="match status" value="1"/>
</dbReference>
<protein>
    <submittedName>
        <fullName evidence="1">Conserved crenarchaeal protein</fullName>
    </submittedName>
</protein>
<dbReference type="Pfam" id="PF03966">
    <property type="entry name" value="Trm112p"/>
    <property type="match status" value="1"/>
</dbReference>
<gene>
    <name evidence="1" type="ordered locus">Hbut_1079</name>
</gene>
<evidence type="ECO:0000313" key="2">
    <source>
        <dbReference type="Proteomes" id="UP000002593"/>
    </source>
</evidence>
<proteinExistence type="predicted"/>
<dbReference type="OrthoDB" id="6467at2157"/>
<organism evidence="1 2">
    <name type="scientific">Hyperthermus butylicus (strain DSM 5456 / JCM 9403 / PLM1-5)</name>
    <dbReference type="NCBI Taxonomy" id="415426"/>
    <lineage>
        <taxon>Archaea</taxon>
        <taxon>Thermoproteota</taxon>
        <taxon>Thermoprotei</taxon>
        <taxon>Desulfurococcales</taxon>
        <taxon>Pyrodictiaceae</taxon>
        <taxon>Hyperthermus</taxon>
    </lineage>
</organism>
<name>A2BLR1_HYPBU</name>
<sequence length="142" mass="17044">MKYRFMDLAACPVCKYFPLELYVIEERVYPEREQQIRELLERYKPPLCELYCYRLQTPVGKKIEEVNGNTPCAECLKVEVVTGILYCPNCGRWYPIIDEIPRMLPDNLRRKDEDLRFLRKYQDRLPEKIVKHGKPWNLGEKS</sequence>
<dbReference type="HOGENOM" id="CLU_155659_4_3_2"/>
<accession>A2BLR1</accession>